<evidence type="ECO:0000256" key="1">
    <source>
        <dbReference type="SAM" id="SignalP"/>
    </source>
</evidence>
<evidence type="ECO:0000313" key="3">
    <source>
        <dbReference type="Proteomes" id="UP000599179"/>
    </source>
</evidence>
<dbReference type="Proteomes" id="UP000599179">
    <property type="component" value="Unassembled WGS sequence"/>
</dbReference>
<feature type="chain" id="PRO_5047045000" description="Secreted protein" evidence="1">
    <location>
        <begin position="23"/>
        <end position="213"/>
    </location>
</feature>
<reference evidence="3" key="1">
    <citation type="journal article" date="2019" name="Int. J. Syst. Evol. Microbiol.">
        <title>The Global Catalogue of Microorganisms (GCM) 10K type strain sequencing project: providing services to taxonomists for standard genome sequencing and annotation.</title>
        <authorList>
            <consortium name="The Broad Institute Genomics Platform"/>
            <consortium name="The Broad Institute Genome Sequencing Center for Infectious Disease"/>
            <person name="Wu L."/>
            <person name="Ma J."/>
        </authorList>
    </citation>
    <scope>NUCLEOTIDE SEQUENCE [LARGE SCALE GENOMIC DNA]</scope>
    <source>
        <strain evidence="3">CGMCC 1.12931</strain>
    </source>
</reference>
<proteinExistence type="predicted"/>
<feature type="signal peptide" evidence="1">
    <location>
        <begin position="1"/>
        <end position="22"/>
    </location>
</feature>
<evidence type="ECO:0008006" key="4">
    <source>
        <dbReference type="Google" id="ProtNLM"/>
    </source>
</evidence>
<evidence type="ECO:0000313" key="2">
    <source>
        <dbReference type="EMBL" id="GGE43817.1"/>
    </source>
</evidence>
<keyword evidence="3" id="KW-1185">Reference proteome</keyword>
<sequence length="213" mass="24010">MKYIKFNLFLFIALFAFQTSIAQLDRSSNANKTIDLRPLSGKSFPSSNLGIPNRNKKGLSMEKDGFDMTEQPSFMDPSDLHEDRINKRLKGPQREPKILDEYKNDMDFGEFKTSSGKITIACRDHMMFDGDRVQVLLNGKVLADNVLLESSFKTFTIELKEGFNKIEFVALNQGSAGPNTAELKVFDENGNLMISNVWNLLVGVKAKAMVIKE</sequence>
<dbReference type="EMBL" id="BMGM01000012">
    <property type="protein sequence ID" value="GGE43817.1"/>
    <property type="molecule type" value="Genomic_DNA"/>
</dbReference>
<accession>A0ABQ1SMU6</accession>
<name>A0ABQ1SMU6_9FLAO</name>
<comment type="caution">
    <text evidence="2">The sequence shown here is derived from an EMBL/GenBank/DDBJ whole genome shotgun (WGS) entry which is preliminary data.</text>
</comment>
<gene>
    <name evidence="2" type="ORF">GCM10010832_24770</name>
</gene>
<dbReference type="RefSeq" id="WP_188459463.1">
    <property type="nucleotide sequence ID" value="NZ_BMGM01000012.1"/>
</dbReference>
<protein>
    <recommendedName>
        <fullName evidence="4">Secreted protein</fullName>
    </recommendedName>
</protein>
<keyword evidence="1" id="KW-0732">Signal</keyword>
<organism evidence="2 3">
    <name type="scientific">Psychroflexus planctonicus</name>
    <dbReference type="NCBI Taxonomy" id="1526575"/>
    <lineage>
        <taxon>Bacteria</taxon>
        <taxon>Pseudomonadati</taxon>
        <taxon>Bacteroidota</taxon>
        <taxon>Flavobacteriia</taxon>
        <taxon>Flavobacteriales</taxon>
        <taxon>Flavobacteriaceae</taxon>
        <taxon>Psychroflexus</taxon>
    </lineage>
</organism>